<feature type="transmembrane region" description="Helical" evidence="6">
    <location>
        <begin position="21"/>
        <end position="41"/>
    </location>
</feature>
<comment type="caution">
    <text evidence="8">The sequence shown here is derived from an EMBL/GenBank/DDBJ whole genome shotgun (WGS) entry which is preliminary data.</text>
</comment>
<dbReference type="PANTHER" id="PTHR23505:SF79">
    <property type="entry name" value="PROTEIN SPINSTER"/>
    <property type="match status" value="1"/>
</dbReference>
<dbReference type="Proteomes" id="UP000706039">
    <property type="component" value="Unassembled WGS sequence"/>
</dbReference>
<dbReference type="InterPro" id="IPR020846">
    <property type="entry name" value="MFS_dom"/>
</dbReference>
<proteinExistence type="predicted"/>
<evidence type="ECO:0000313" key="9">
    <source>
        <dbReference type="Proteomes" id="UP000706039"/>
    </source>
</evidence>
<evidence type="ECO:0000256" key="4">
    <source>
        <dbReference type="ARBA" id="ARBA00022989"/>
    </source>
</evidence>
<dbReference type="InterPro" id="IPR044770">
    <property type="entry name" value="MFS_spinster-like"/>
</dbReference>
<comment type="subcellular location">
    <subcellularLocation>
        <location evidence="1">Membrane</location>
        <topology evidence="1">Multi-pass membrane protein</topology>
    </subcellularLocation>
</comment>
<accession>A0ABS7PYT6</accession>
<dbReference type="RefSeq" id="WP_222993926.1">
    <property type="nucleotide sequence ID" value="NZ_JAINVV010000016.1"/>
</dbReference>
<feature type="transmembrane region" description="Helical" evidence="6">
    <location>
        <begin position="395"/>
        <end position="418"/>
    </location>
</feature>
<keyword evidence="9" id="KW-1185">Reference proteome</keyword>
<feature type="transmembrane region" description="Helical" evidence="6">
    <location>
        <begin position="110"/>
        <end position="133"/>
    </location>
</feature>
<evidence type="ECO:0000256" key="3">
    <source>
        <dbReference type="ARBA" id="ARBA00022692"/>
    </source>
</evidence>
<feature type="transmembrane region" description="Helical" evidence="6">
    <location>
        <begin position="363"/>
        <end position="383"/>
    </location>
</feature>
<sequence length="434" mass="45359">MTRPDDGPAYPELRHARYAQCVLVLVGLLKAVDTQIIGLLIEPMKRELQLSDLQLGIAHSTSYYVVYGLLAIPMGMLVDRVVRVRVLIAAMLLWGAGVLLTGLARDMWLFALAKAVMGAGGAFTYPAAMSLIADYFDRDRRAFATASYAMGQTLGSAGAVLLGGLGYAALASAAAADPALLMGVSPWRALLIASAALTLLLVPFMLAMREPARLEMGGIRGGPRALLAHRRFLVPLFVGMFFMSGVSSGVQVWIIPALMRLHHLQPGDFAVALSLAFLGTSLLGLLISSRFANIARTRGGDRRLVLPAAIAALLCAPASCLAMMPDLASLAVLGIVFLVACSVAVSIPVIAINFRIPNELRGAAIGIYVLVISITAALGAPLIGATSDLLGGSAMLGHAMAAVAVPFALFAALSFWAATWGDDTKAPAVAGDPQ</sequence>
<dbReference type="EMBL" id="JAINVV010000016">
    <property type="protein sequence ID" value="MBY8826353.1"/>
    <property type="molecule type" value="Genomic_DNA"/>
</dbReference>
<evidence type="ECO:0000256" key="5">
    <source>
        <dbReference type="ARBA" id="ARBA00023136"/>
    </source>
</evidence>
<feature type="transmembrane region" description="Helical" evidence="6">
    <location>
        <begin position="330"/>
        <end position="351"/>
    </location>
</feature>
<keyword evidence="4 6" id="KW-1133">Transmembrane helix</keyword>
<protein>
    <submittedName>
        <fullName evidence="8">MFS transporter</fullName>
    </submittedName>
</protein>
<evidence type="ECO:0000313" key="8">
    <source>
        <dbReference type="EMBL" id="MBY8826353.1"/>
    </source>
</evidence>
<dbReference type="InterPro" id="IPR011701">
    <property type="entry name" value="MFS"/>
</dbReference>
<dbReference type="SUPFAM" id="SSF103473">
    <property type="entry name" value="MFS general substrate transporter"/>
    <property type="match status" value="1"/>
</dbReference>
<feature type="transmembrane region" description="Helical" evidence="6">
    <location>
        <begin position="187"/>
        <end position="207"/>
    </location>
</feature>
<feature type="transmembrane region" description="Helical" evidence="6">
    <location>
        <begin position="86"/>
        <end position="104"/>
    </location>
</feature>
<feature type="domain" description="Major facilitator superfamily (MFS) profile" evidence="7">
    <location>
        <begin position="19"/>
        <end position="416"/>
    </location>
</feature>
<evidence type="ECO:0000256" key="1">
    <source>
        <dbReference type="ARBA" id="ARBA00004141"/>
    </source>
</evidence>
<dbReference type="InterPro" id="IPR036259">
    <property type="entry name" value="MFS_trans_sf"/>
</dbReference>
<reference evidence="8 9" key="1">
    <citation type="submission" date="2021-08" db="EMBL/GenBank/DDBJ databases">
        <authorList>
            <person name="Tuo L."/>
        </authorList>
    </citation>
    <scope>NUCLEOTIDE SEQUENCE [LARGE SCALE GENOMIC DNA]</scope>
    <source>
        <strain evidence="8 9">JCM 31229</strain>
    </source>
</reference>
<dbReference type="PANTHER" id="PTHR23505">
    <property type="entry name" value="SPINSTER"/>
    <property type="match status" value="1"/>
</dbReference>
<dbReference type="Pfam" id="PF07690">
    <property type="entry name" value="MFS_1"/>
    <property type="match status" value="1"/>
</dbReference>
<dbReference type="PROSITE" id="PS50850">
    <property type="entry name" value="MFS"/>
    <property type="match status" value="1"/>
</dbReference>
<keyword evidence="5 6" id="KW-0472">Membrane</keyword>
<feature type="transmembrane region" description="Helical" evidence="6">
    <location>
        <begin position="61"/>
        <end position="79"/>
    </location>
</feature>
<evidence type="ECO:0000256" key="2">
    <source>
        <dbReference type="ARBA" id="ARBA00022448"/>
    </source>
</evidence>
<feature type="transmembrane region" description="Helical" evidence="6">
    <location>
        <begin position="154"/>
        <end position="175"/>
    </location>
</feature>
<evidence type="ECO:0000259" key="7">
    <source>
        <dbReference type="PROSITE" id="PS50850"/>
    </source>
</evidence>
<name>A0ABS7PYT6_9SPHN</name>
<feature type="transmembrane region" description="Helical" evidence="6">
    <location>
        <begin position="269"/>
        <end position="292"/>
    </location>
</feature>
<evidence type="ECO:0000256" key="6">
    <source>
        <dbReference type="SAM" id="Phobius"/>
    </source>
</evidence>
<organism evidence="8 9">
    <name type="scientific">Sphingomonas colocasiae</name>
    <dbReference type="NCBI Taxonomy" id="1848973"/>
    <lineage>
        <taxon>Bacteria</taxon>
        <taxon>Pseudomonadati</taxon>
        <taxon>Pseudomonadota</taxon>
        <taxon>Alphaproteobacteria</taxon>
        <taxon>Sphingomonadales</taxon>
        <taxon>Sphingomonadaceae</taxon>
        <taxon>Sphingomonas</taxon>
    </lineage>
</organism>
<feature type="transmembrane region" description="Helical" evidence="6">
    <location>
        <begin position="304"/>
        <end position="324"/>
    </location>
</feature>
<gene>
    <name evidence="8" type="ORF">K7G82_28880</name>
</gene>
<keyword evidence="3 6" id="KW-0812">Transmembrane</keyword>
<keyword evidence="2" id="KW-0813">Transport</keyword>
<feature type="transmembrane region" description="Helical" evidence="6">
    <location>
        <begin position="232"/>
        <end position="254"/>
    </location>
</feature>
<dbReference type="Gene3D" id="1.20.1250.20">
    <property type="entry name" value="MFS general substrate transporter like domains"/>
    <property type="match status" value="1"/>
</dbReference>